<organism evidence="3 4">
    <name type="scientific">Hanseniaspora osmophila</name>
    <dbReference type="NCBI Taxonomy" id="56408"/>
    <lineage>
        <taxon>Eukaryota</taxon>
        <taxon>Fungi</taxon>
        <taxon>Dikarya</taxon>
        <taxon>Ascomycota</taxon>
        <taxon>Saccharomycotina</taxon>
        <taxon>Saccharomycetes</taxon>
        <taxon>Saccharomycodales</taxon>
        <taxon>Saccharomycodaceae</taxon>
        <taxon>Hanseniaspora</taxon>
    </lineage>
</organism>
<evidence type="ECO:0000256" key="1">
    <source>
        <dbReference type="SAM" id="MobiDB-lite"/>
    </source>
</evidence>
<evidence type="ECO:0000313" key="3">
    <source>
        <dbReference type="EMBL" id="OEJ92320.1"/>
    </source>
</evidence>
<reference evidence="4" key="1">
    <citation type="journal article" date="2016" name="Genome Announc.">
        <title>Genome sequences of three species of Hanseniaspora isolated from spontaneous wine fermentations.</title>
        <authorList>
            <person name="Sternes P.R."/>
            <person name="Lee D."/>
            <person name="Kutyna D.R."/>
            <person name="Borneman A.R."/>
        </authorList>
    </citation>
    <scope>NUCLEOTIDE SEQUENCE [LARGE SCALE GENOMIC DNA]</scope>
    <source>
        <strain evidence="4">AWRI3579</strain>
    </source>
</reference>
<gene>
    <name evidence="3" type="ORF">AWRI3579_g26</name>
</gene>
<dbReference type="Proteomes" id="UP000095728">
    <property type="component" value="Unassembled WGS sequence"/>
</dbReference>
<keyword evidence="2" id="KW-0812">Transmembrane</keyword>
<feature type="region of interest" description="Disordered" evidence="1">
    <location>
        <begin position="496"/>
        <end position="515"/>
    </location>
</feature>
<name>A0A1E5RZ91_9ASCO</name>
<dbReference type="AlphaFoldDB" id="A0A1E5RZ91"/>
<feature type="compositionally biased region" description="Polar residues" evidence="1">
    <location>
        <begin position="633"/>
        <end position="645"/>
    </location>
</feature>
<feature type="compositionally biased region" description="Basic and acidic residues" evidence="1">
    <location>
        <begin position="616"/>
        <end position="632"/>
    </location>
</feature>
<evidence type="ECO:0000256" key="2">
    <source>
        <dbReference type="SAM" id="Phobius"/>
    </source>
</evidence>
<feature type="compositionally biased region" description="Basic residues" evidence="1">
    <location>
        <begin position="501"/>
        <end position="512"/>
    </location>
</feature>
<proteinExistence type="predicted"/>
<dbReference type="InParanoid" id="A0A1E5RZ91"/>
<sequence length="672" mass="75354">MSIFDQKNNLLAAIKPAHQTKENTLMLSHTCLIAVAGINCTSCLALAGTSIALMKTITWMNKPSLIIITIASLLNATTEMLNVLLKRDKSIPKILKLCSVVFSVVVFASGVAYCDQLFKNIQSTDRTHLIIGQFSMLLLVLLTSKPKLEEIFESDIAHGQKDDLEQQIEPSSLNMHKKIVLKASDQTLRPEFEWFSYSQMDNYIKKHNSEAASNSDSSKLTKFSCWMKKAREFSKQEKTYTQNEKSGHAKYVTRLSSIPDMSFFSNLDQSNTHKQHGISLANLRSKEKTPEGLQQLEAEHHTLERISSVLLPPCLEAGASKHTDAASNIDEISSIPKETFTQQPSFKAHEHVKTVKVSSNPFFNDDSFSFPYPGTDDVIKEQKLMANSQKHVVPTQNYNTDTVEDLDRYLNSRKNSVYPDMEDTNIFQEKDFFNSTFNITSPKTLPPLKTSNLGLHGEFAHRYSKSQQMHSPSKSTTSAGSGLLANMFLQSSPTTSFKAKASSRRNSLKHKPSLSASSFATVRQVPFDNSKSSMSSPTRSTKGARLVNKLSLSNISLHSDTNTNTFSHNEHKRGKSIADFPYLSSLHHSHSHSPKKSMHSLRDRRMSNGSTIHLSFDMKDHIPTIKERDSQKRVQSGESAESGQTVESLDYPLALVSEYDKEKWRIMSEIDV</sequence>
<dbReference type="FunCoup" id="A0A1E5RZ91">
    <property type="interactions" value="26"/>
</dbReference>
<feature type="transmembrane region" description="Helical" evidence="2">
    <location>
        <begin position="94"/>
        <end position="113"/>
    </location>
</feature>
<dbReference type="OrthoDB" id="4068368at2759"/>
<dbReference type="EMBL" id="LPNM01000001">
    <property type="protein sequence ID" value="OEJ92320.1"/>
    <property type="molecule type" value="Genomic_DNA"/>
</dbReference>
<keyword evidence="2" id="KW-0472">Membrane</keyword>
<protein>
    <submittedName>
        <fullName evidence="3">Uncharacterized protein</fullName>
    </submittedName>
</protein>
<evidence type="ECO:0000313" key="4">
    <source>
        <dbReference type="Proteomes" id="UP000095728"/>
    </source>
</evidence>
<feature type="transmembrane region" description="Helical" evidence="2">
    <location>
        <begin position="65"/>
        <end position="85"/>
    </location>
</feature>
<accession>A0A1E5RZ91</accession>
<comment type="caution">
    <text evidence="3">The sequence shown here is derived from an EMBL/GenBank/DDBJ whole genome shotgun (WGS) entry which is preliminary data.</text>
</comment>
<keyword evidence="2" id="KW-1133">Transmembrane helix</keyword>
<feature type="region of interest" description="Disordered" evidence="1">
    <location>
        <begin position="610"/>
        <end position="645"/>
    </location>
</feature>
<keyword evidence="4" id="KW-1185">Reference proteome</keyword>
<feature type="transmembrane region" description="Helical" evidence="2">
    <location>
        <begin position="31"/>
        <end position="53"/>
    </location>
</feature>